<feature type="compositionally biased region" description="Pro residues" evidence="7">
    <location>
        <begin position="1"/>
        <end position="11"/>
    </location>
</feature>
<keyword evidence="2" id="KW-0808">Transferase</keyword>
<dbReference type="PROSITE" id="PS50011">
    <property type="entry name" value="PROTEIN_KINASE_DOM"/>
    <property type="match status" value="1"/>
</dbReference>
<keyword evidence="5 6" id="KW-0067">ATP-binding</keyword>
<evidence type="ECO:0000313" key="10">
    <source>
        <dbReference type="Proteomes" id="UP001301350"/>
    </source>
</evidence>
<evidence type="ECO:0000256" key="3">
    <source>
        <dbReference type="ARBA" id="ARBA00022741"/>
    </source>
</evidence>
<evidence type="ECO:0000256" key="1">
    <source>
        <dbReference type="ARBA" id="ARBA00022527"/>
    </source>
</evidence>
<comment type="caution">
    <text evidence="9">The sequence shown here is derived from an EMBL/GenBank/DDBJ whole genome shotgun (WGS) entry which is preliminary data.</text>
</comment>
<dbReference type="GO" id="GO:0005524">
    <property type="term" value="F:ATP binding"/>
    <property type="evidence" value="ECO:0007669"/>
    <property type="project" value="UniProtKB-UniRule"/>
</dbReference>
<dbReference type="PROSITE" id="PS00108">
    <property type="entry name" value="PROTEIN_KINASE_ST"/>
    <property type="match status" value="1"/>
</dbReference>
<dbReference type="SMART" id="SM00220">
    <property type="entry name" value="S_TKc"/>
    <property type="match status" value="1"/>
</dbReference>
<feature type="region of interest" description="Disordered" evidence="7">
    <location>
        <begin position="1"/>
        <end position="32"/>
    </location>
</feature>
<feature type="domain" description="Protein kinase" evidence="8">
    <location>
        <begin position="46"/>
        <end position="350"/>
    </location>
</feature>
<dbReference type="PANTHER" id="PTHR24055">
    <property type="entry name" value="MITOGEN-ACTIVATED PROTEIN KINASE"/>
    <property type="match status" value="1"/>
</dbReference>
<dbReference type="FunFam" id="1.10.510.10:FF:000624">
    <property type="entry name" value="Mitogen-activated protein kinase"/>
    <property type="match status" value="1"/>
</dbReference>
<keyword evidence="3 6" id="KW-0547">Nucleotide-binding</keyword>
<evidence type="ECO:0000256" key="6">
    <source>
        <dbReference type="PROSITE-ProRule" id="PRU10141"/>
    </source>
</evidence>
<accession>A0AAV9ISQ4</accession>
<dbReference type="InterPro" id="IPR000719">
    <property type="entry name" value="Prot_kinase_dom"/>
</dbReference>
<sequence length="536" mass="59931">MPTQAPRPVPPDVRDPAPADASATAHGASASDEMADALPGALSARYRLVRLIGRGAYGEVYHARDTRTNEDVAIKHVRKVFEYVREAVRMLRELKFLRILRGHPNIVQVRDVLPPGDSDRFDDIFIVFEFLPATLKRAMSLLSTNAQFSVEYKNKLIKKFAYDLLCGLKYMHSARIYHRDLKPDNLLVMNMPNTVRLCICDFGLARAEFAGAREGFVFWTGYVETRWYRAPELLMCQLAQYSTAIDVWSAGCILAEMLVGGKPIFAGRDGLHQLELIARYLGKPDAAVIQQFRSAKAREFLSQLPNRAGVPLSALLPHAEPAAVDLLQRLLRVDPRERPTAAEALSHPYFDDVDQGRGPEPECVPCEAGDFIFERVHLDRDQIRDLFRLEIRQHYHPDLFPDLEGATLGANGRLVYRTAAMARETNCREHVETAAAADGKAPAGTDAPAEALQCACHYQQQSELQAFREQVRANAIGYSLKQYQSMPKEKILELASRVIADSNADEEMSVSVQSLSLKSSRSLLSGRRNSTEQAPQ</sequence>
<keyword evidence="4" id="KW-0418">Kinase</keyword>
<keyword evidence="1" id="KW-0723">Serine/threonine-protein kinase</keyword>
<dbReference type="Pfam" id="PF00069">
    <property type="entry name" value="Pkinase"/>
    <property type="match status" value="1"/>
</dbReference>
<proteinExistence type="predicted"/>
<dbReference type="FunFam" id="3.30.200.20:FF:000046">
    <property type="entry name" value="Mitogen-activated protein kinase"/>
    <property type="match status" value="1"/>
</dbReference>
<organism evidence="9 10">
    <name type="scientific">Cyanidium caldarium</name>
    <name type="common">Red alga</name>
    <dbReference type="NCBI Taxonomy" id="2771"/>
    <lineage>
        <taxon>Eukaryota</taxon>
        <taxon>Rhodophyta</taxon>
        <taxon>Bangiophyceae</taxon>
        <taxon>Cyanidiales</taxon>
        <taxon>Cyanidiaceae</taxon>
        <taxon>Cyanidium</taxon>
    </lineage>
</organism>
<feature type="binding site" evidence="6">
    <location>
        <position position="75"/>
    </location>
    <ligand>
        <name>ATP</name>
        <dbReference type="ChEBI" id="CHEBI:30616"/>
    </ligand>
</feature>
<dbReference type="InterPro" id="IPR050117">
    <property type="entry name" value="MAPK"/>
</dbReference>
<evidence type="ECO:0000256" key="4">
    <source>
        <dbReference type="ARBA" id="ARBA00022777"/>
    </source>
</evidence>
<dbReference type="InterPro" id="IPR017441">
    <property type="entry name" value="Protein_kinase_ATP_BS"/>
</dbReference>
<dbReference type="InterPro" id="IPR011009">
    <property type="entry name" value="Kinase-like_dom_sf"/>
</dbReference>
<name>A0AAV9ISQ4_CYACA</name>
<dbReference type="EMBL" id="JANCYW010000003">
    <property type="protein sequence ID" value="KAK4535120.1"/>
    <property type="molecule type" value="Genomic_DNA"/>
</dbReference>
<dbReference type="Proteomes" id="UP001301350">
    <property type="component" value="Unassembled WGS sequence"/>
</dbReference>
<dbReference type="Gene3D" id="1.10.510.10">
    <property type="entry name" value="Transferase(Phosphotransferase) domain 1"/>
    <property type="match status" value="1"/>
</dbReference>
<dbReference type="GO" id="GO:0004674">
    <property type="term" value="F:protein serine/threonine kinase activity"/>
    <property type="evidence" value="ECO:0007669"/>
    <property type="project" value="UniProtKB-KW"/>
</dbReference>
<dbReference type="InterPro" id="IPR008271">
    <property type="entry name" value="Ser/Thr_kinase_AS"/>
</dbReference>
<dbReference type="CDD" id="cd07834">
    <property type="entry name" value="STKc_MAPK"/>
    <property type="match status" value="1"/>
</dbReference>
<evidence type="ECO:0000313" key="9">
    <source>
        <dbReference type="EMBL" id="KAK4535120.1"/>
    </source>
</evidence>
<evidence type="ECO:0000256" key="7">
    <source>
        <dbReference type="SAM" id="MobiDB-lite"/>
    </source>
</evidence>
<gene>
    <name evidence="9" type="ORF">CDCA_CDCA03G1145</name>
</gene>
<evidence type="ECO:0000256" key="2">
    <source>
        <dbReference type="ARBA" id="ARBA00022679"/>
    </source>
</evidence>
<dbReference type="SUPFAM" id="SSF56112">
    <property type="entry name" value="Protein kinase-like (PK-like)"/>
    <property type="match status" value="1"/>
</dbReference>
<evidence type="ECO:0000256" key="5">
    <source>
        <dbReference type="ARBA" id="ARBA00022840"/>
    </source>
</evidence>
<evidence type="ECO:0000259" key="8">
    <source>
        <dbReference type="PROSITE" id="PS50011"/>
    </source>
</evidence>
<dbReference type="AlphaFoldDB" id="A0AAV9ISQ4"/>
<protein>
    <recommendedName>
        <fullName evidence="8">Protein kinase domain-containing protein</fullName>
    </recommendedName>
</protein>
<reference evidence="9 10" key="1">
    <citation type="submission" date="2022-07" db="EMBL/GenBank/DDBJ databases">
        <title>Genome-wide signatures of adaptation to extreme environments.</title>
        <authorList>
            <person name="Cho C.H."/>
            <person name="Yoon H.S."/>
        </authorList>
    </citation>
    <scope>NUCLEOTIDE SEQUENCE [LARGE SCALE GENOMIC DNA]</scope>
    <source>
        <strain evidence="9 10">DBV 063 E5</strain>
    </source>
</reference>
<feature type="compositionally biased region" description="Low complexity" evidence="7">
    <location>
        <begin position="18"/>
        <end position="32"/>
    </location>
</feature>
<dbReference type="Gene3D" id="3.30.200.20">
    <property type="entry name" value="Phosphorylase Kinase, domain 1"/>
    <property type="match status" value="1"/>
</dbReference>
<dbReference type="PROSITE" id="PS00107">
    <property type="entry name" value="PROTEIN_KINASE_ATP"/>
    <property type="match status" value="1"/>
</dbReference>
<keyword evidence="10" id="KW-1185">Reference proteome</keyword>